<dbReference type="CDD" id="cd01948">
    <property type="entry name" value="EAL"/>
    <property type="match status" value="1"/>
</dbReference>
<dbReference type="HOGENOM" id="CLU_000445_70_50_12"/>
<dbReference type="CDD" id="cd00130">
    <property type="entry name" value="PAS"/>
    <property type="match status" value="1"/>
</dbReference>
<dbReference type="InterPro" id="IPR043128">
    <property type="entry name" value="Rev_trsase/Diguanyl_cyclase"/>
</dbReference>
<evidence type="ECO:0000259" key="4">
    <source>
        <dbReference type="PROSITE" id="PS50113"/>
    </source>
</evidence>
<dbReference type="Gene3D" id="3.30.450.20">
    <property type="entry name" value="PAS domain"/>
    <property type="match status" value="1"/>
</dbReference>
<dbReference type="InterPro" id="IPR052155">
    <property type="entry name" value="Biofilm_reg_signaling"/>
</dbReference>
<dbReference type="GO" id="GO:0000160">
    <property type="term" value="P:phosphorelay signal transduction system"/>
    <property type="evidence" value="ECO:0007669"/>
    <property type="project" value="InterPro"/>
</dbReference>
<accession>H2CCH1</accession>
<feature type="domain" description="PAC" evidence="4">
    <location>
        <begin position="344"/>
        <end position="396"/>
    </location>
</feature>
<keyword evidence="1" id="KW-0597">Phosphoprotein</keyword>
<evidence type="ECO:0000259" key="3">
    <source>
        <dbReference type="PROSITE" id="PS50112"/>
    </source>
</evidence>
<dbReference type="NCBIfam" id="TIGR00229">
    <property type="entry name" value="sensory_box"/>
    <property type="match status" value="1"/>
</dbReference>
<dbReference type="SUPFAM" id="SSF55073">
    <property type="entry name" value="Nucleotide cyclase"/>
    <property type="match status" value="1"/>
</dbReference>
<dbReference type="SUPFAM" id="SSF141868">
    <property type="entry name" value="EAL domain-like"/>
    <property type="match status" value="1"/>
</dbReference>
<evidence type="ECO:0000259" key="6">
    <source>
        <dbReference type="PROSITE" id="PS50887"/>
    </source>
</evidence>
<feature type="domain" description="EAL" evidence="5">
    <location>
        <begin position="570"/>
        <end position="824"/>
    </location>
</feature>
<dbReference type="InterPro" id="IPR029787">
    <property type="entry name" value="Nucleotide_cyclase"/>
</dbReference>
<keyword evidence="8" id="KW-1185">Reference proteome</keyword>
<dbReference type="InterPro" id="IPR001610">
    <property type="entry name" value="PAC"/>
</dbReference>
<feature type="domain" description="Response regulatory" evidence="2">
    <location>
        <begin position="138"/>
        <end position="256"/>
    </location>
</feature>
<sequence length="825" mass="93404">MNMSEAKKPLKVLFVEDDPFDAELIQNSLVGFETVYASSLLEAREQLSSLPDIILCDLHLPDGVGLDLLVDIRQRGLPLPFILMTGAGDQRAAISAIRSGADDYLIKNAESLALLPQSMSNALKRFRRSKDRINRPLHVLYAEPNLYDIDLTREHLKQHAPYITIDVVREGRDVLKALDSSNSYDVLLFDFMLPDENALILTQELQRRPGFDLPIVFVTGHGNEEIVAEAMRLGIADYVVKHPGYLFELPPTLENVTGLHRLQRERSALAASEKRFRLLAENARDIVYRIELLPSRAFTYVSPSSTRLTGYTPEEHYADPDLGYKIIHPEDRVKIVLDEVFFSKPVVMRWIRKDGSTLWTEQENVPVYDESGNLIALEGIARDITERKESEERLDFLAHYDPLTGLPNRWSLIEQIEKRMKSVRERGRQLTLLLLDLDRFKMINESLGHRSGDLLLQSAAERLQQSIAADEVLARPGGDEFGILIESDNDPMTAEHRAFSIIDLMQTPFAFDQGLLYIGVSIGICSYPDAAANADELMRNAEAALYRAKDQGRNTYRLYTEDMTRKALDRLEIETLLREALANGELYLEYQPLVSVHSNAIFGAEALMRWKNPLRGVIRPDEFIPVAEESGMITRIGDFALLEACRSMKRLLDEGLPLRTIAVNISPRQFLLQDVVASVKKSLAETGLRPEYLELEITESALMHDPDQSLQTLLALRDLGIRLAIDDFGTGYSSLAHLKRFPLHKLKIDRSFIRDIPHDLDSEKIATTIVAMARGLELKVLAEGVETEDQRKFLEEHNCDFFQGYLCSPAVSAETLAELVKKQRR</sequence>
<gene>
    <name evidence="7" type="ORF">Lepil_2760</name>
</gene>
<dbReference type="STRING" id="183.GCA_002009735_01930"/>
<feature type="modified residue" description="4-aspartylphosphate" evidence="1">
    <location>
        <position position="190"/>
    </location>
</feature>
<dbReference type="InterPro" id="IPR000014">
    <property type="entry name" value="PAS"/>
</dbReference>
<dbReference type="SMART" id="SM00448">
    <property type="entry name" value="REC"/>
    <property type="match status" value="2"/>
</dbReference>
<dbReference type="EMBL" id="JH597773">
    <property type="protein sequence ID" value="EHQ07431.1"/>
    <property type="molecule type" value="Genomic_DNA"/>
</dbReference>
<dbReference type="InterPro" id="IPR000700">
    <property type="entry name" value="PAS-assoc_C"/>
</dbReference>
<dbReference type="InterPro" id="IPR001633">
    <property type="entry name" value="EAL_dom"/>
</dbReference>
<dbReference type="PROSITE" id="PS50110">
    <property type="entry name" value="RESPONSE_REGULATORY"/>
    <property type="match status" value="2"/>
</dbReference>
<dbReference type="NCBIfam" id="TIGR00254">
    <property type="entry name" value="GGDEF"/>
    <property type="match status" value="1"/>
</dbReference>
<dbReference type="InterPro" id="IPR011006">
    <property type="entry name" value="CheY-like_superfamily"/>
</dbReference>
<dbReference type="Gene3D" id="3.20.20.450">
    <property type="entry name" value="EAL domain"/>
    <property type="match status" value="1"/>
</dbReference>
<dbReference type="SMART" id="SM00052">
    <property type="entry name" value="EAL"/>
    <property type="match status" value="1"/>
</dbReference>
<dbReference type="SUPFAM" id="SSF52172">
    <property type="entry name" value="CheY-like"/>
    <property type="match status" value="2"/>
</dbReference>
<dbReference type="Pfam" id="PF00072">
    <property type="entry name" value="Response_reg"/>
    <property type="match status" value="2"/>
</dbReference>
<dbReference type="CDD" id="cd00156">
    <property type="entry name" value="REC"/>
    <property type="match status" value="2"/>
</dbReference>
<dbReference type="InterPro" id="IPR035919">
    <property type="entry name" value="EAL_sf"/>
</dbReference>
<proteinExistence type="predicted"/>
<dbReference type="Gene3D" id="3.40.50.2300">
    <property type="match status" value="2"/>
</dbReference>
<dbReference type="PROSITE" id="PS50112">
    <property type="entry name" value="PAS"/>
    <property type="match status" value="1"/>
</dbReference>
<dbReference type="Pfam" id="PF08447">
    <property type="entry name" value="PAS_3"/>
    <property type="match status" value="1"/>
</dbReference>
<feature type="domain" description="PAS" evidence="3">
    <location>
        <begin position="272"/>
        <end position="332"/>
    </location>
</feature>
<feature type="domain" description="Response regulatory" evidence="2">
    <location>
        <begin position="11"/>
        <end position="122"/>
    </location>
</feature>
<dbReference type="PANTHER" id="PTHR44757:SF2">
    <property type="entry name" value="BIOFILM ARCHITECTURE MAINTENANCE PROTEIN MBAA"/>
    <property type="match status" value="1"/>
</dbReference>
<dbReference type="Pfam" id="PF00563">
    <property type="entry name" value="EAL"/>
    <property type="match status" value="1"/>
</dbReference>
<dbReference type="PANTHER" id="PTHR44757">
    <property type="entry name" value="DIGUANYLATE CYCLASE DGCP"/>
    <property type="match status" value="1"/>
</dbReference>
<dbReference type="InterPro" id="IPR000160">
    <property type="entry name" value="GGDEF_dom"/>
</dbReference>
<organism evidence="7 8">
    <name type="scientific">Leptonema illini DSM 21528</name>
    <dbReference type="NCBI Taxonomy" id="929563"/>
    <lineage>
        <taxon>Bacteria</taxon>
        <taxon>Pseudomonadati</taxon>
        <taxon>Spirochaetota</taxon>
        <taxon>Spirochaetia</taxon>
        <taxon>Leptospirales</taxon>
        <taxon>Leptospiraceae</taxon>
        <taxon>Leptonema</taxon>
    </lineage>
</organism>
<dbReference type="Pfam" id="PF00990">
    <property type="entry name" value="GGDEF"/>
    <property type="match status" value="1"/>
</dbReference>
<dbReference type="SMART" id="SM00267">
    <property type="entry name" value="GGDEF"/>
    <property type="match status" value="1"/>
</dbReference>
<dbReference type="CDD" id="cd01949">
    <property type="entry name" value="GGDEF"/>
    <property type="match status" value="1"/>
</dbReference>
<protein>
    <submittedName>
        <fullName evidence="7">Response regulator receiver modulated diguanylate cyclase/phosphodiesterase with PAS/PAC sensor(S)</fullName>
    </submittedName>
</protein>
<dbReference type="PROSITE" id="PS50113">
    <property type="entry name" value="PAC"/>
    <property type="match status" value="1"/>
</dbReference>
<dbReference type="SUPFAM" id="SSF55785">
    <property type="entry name" value="PYP-like sensor domain (PAS domain)"/>
    <property type="match status" value="1"/>
</dbReference>
<name>H2CCH1_9LEPT</name>
<dbReference type="InterPro" id="IPR013655">
    <property type="entry name" value="PAS_fold_3"/>
</dbReference>
<evidence type="ECO:0000256" key="1">
    <source>
        <dbReference type="PROSITE-ProRule" id="PRU00169"/>
    </source>
</evidence>
<dbReference type="PROSITE" id="PS50887">
    <property type="entry name" value="GGDEF"/>
    <property type="match status" value="1"/>
</dbReference>
<dbReference type="PROSITE" id="PS50883">
    <property type="entry name" value="EAL"/>
    <property type="match status" value="1"/>
</dbReference>
<dbReference type="Proteomes" id="UP000005737">
    <property type="component" value="Unassembled WGS sequence"/>
</dbReference>
<evidence type="ECO:0000259" key="5">
    <source>
        <dbReference type="PROSITE" id="PS50883"/>
    </source>
</evidence>
<dbReference type="InterPro" id="IPR035965">
    <property type="entry name" value="PAS-like_dom_sf"/>
</dbReference>
<dbReference type="InterPro" id="IPR001789">
    <property type="entry name" value="Sig_transdc_resp-reg_receiver"/>
</dbReference>
<evidence type="ECO:0000259" key="2">
    <source>
        <dbReference type="PROSITE" id="PS50110"/>
    </source>
</evidence>
<feature type="modified residue" description="4-aspartylphosphate" evidence="1">
    <location>
        <position position="57"/>
    </location>
</feature>
<evidence type="ECO:0000313" key="8">
    <source>
        <dbReference type="Proteomes" id="UP000005737"/>
    </source>
</evidence>
<reference evidence="7 8" key="1">
    <citation type="submission" date="2011-10" db="EMBL/GenBank/DDBJ databases">
        <title>The Improved High-Quality Draft genome of Leptonema illini DSM 21528.</title>
        <authorList>
            <consortium name="US DOE Joint Genome Institute (JGI-PGF)"/>
            <person name="Lucas S."/>
            <person name="Copeland A."/>
            <person name="Lapidus A."/>
            <person name="Glavina del Rio T."/>
            <person name="Dalin E."/>
            <person name="Tice H."/>
            <person name="Bruce D."/>
            <person name="Goodwin L."/>
            <person name="Pitluck S."/>
            <person name="Peters L."/>
            <person name="Mikhailova N."/>
            <person name="Held B."/>
            <person name="Kyrpides N."/>
            <person name="Mavromatis K."/>
            <person name="Ivanova N."/>
            <person name="Markowitz V."/>
            <person name="Cheng J.-F."/>
            <person name="Hugenholtz P."/>
            <person name="Woyke T."/>
            <person name="Wu D."/>
            <person name="Gronow S."/>
            <person name="Wellnitz S."/>
            <person name="Brambilla E.-M."/>
            <person name="Klenk H.-P."/>
            <person name="Eisen J.A."/>
        </authorList>
    </citation>
    <scope>NUCLEOTIDE SEQUENCE [LARGE SCALE GENOMIC DNA]</scope>
    <source>
        <strain evidence="7 8">DSM 21528</strain>
    </source>
</reference>
<dbReference type="SMART" id="SM00086">
    <property type="entry name" value="PAC"/>
    <property type="match status" value="1"/>
</dbReference>
<feature type="domain" description="GGDEF" evidence="6">
    <location>
        <begin position="428"/>
        <end position="561"/>
    </location>
</feature>
<evidence type="ECO:0000313" key="7">
    <source>
        <dbReference type="EMBL" id="EHQ07431.1"/>
    </source>
</evidence>
<dbReference type="Gene3D" id="3.30.70.270">
    <property type="match status" value="1"/>
</dbReference>
<dbReference type="AlphaFoldDB" id="H2CCH1"/>